<evidence type="ECO:0000313" key="1">
    <source>
        <dbReference type="EMBL" id="KYM86749.1"/>
    </source>
</evidence>
<reference evidence="1 2" key="1">
    <citation type="submission" date="2015-09" db="EMBL/GenBank/DDBJ databases">
        <title>Atta colombica WGS genome.</title>
        <authorList>
            <person name="Nygaard S."/>
            <person name="Hu H."/>
            <person name="Boomsma J."/>
            <person name="Zhang G."/>
        </authorList>
    </citation>
    <scope>NUCLEOTIDE SEQUENCE [LARGE SCALE GENOMIC DNA]</scope>
    <source>
        <strain evidence="1">Treedump-2</strain>
        <tissue evidence="1">Whole body</tissue>
    </source>
</reference>
<accession>A0A195BLZ4</accession>
<keyword evidence="2" id="KW-1185">Reference proteome</keyword>
<evidence type="ECO:0000313" key="2">
    <source>
        <dbReference type="Proteomes" id="UP000078540"/>
    </source>
</evidence>
<dbReference type="EMBL" id="KQ976439">
    <property type="protein sequence ID" value="KYM86749.1"/>
    <property type="molecule type" value="Genomic_DNA"/>
</dbReference>
<gene>
    <name evidence="1" type="ORF">ALC53_03899</name>
</gene>
<dbReference type="Proteomes" id="UP000078540">
    <property type="component" value="Unassembled WGS sequence"/>
</dbReference>
<name>A0A195BLZ4_9HYME</name>
<proteinExistence type="predicted"/>
<organism evidence="1 2">
    <name type="scientific">Atta colombica</name>
    <dbReference type="NCBI Taxonomy" id="520822"/>
    <lineage>
        <taxon>Eukaryota</taxon>
        <taxon>Metazoa</taxon>
        <taxon>Ecdysozoa</taxon>
        <taxon>Arthropoda</taxon>
        <taxon>Hexapoda</taxon>
        <taxon>Insecta</taxon>
        <taxon>Pterygota</taxon>
        <taxon>Neoptera</taxon>
        <taxon>Endopterygota</taxon>
        <taxon>Hymenoptera</taxon>
        <taxon>Apocrita</taxon>
        <taxon>Aculeata</taxon>
        <taxon>Formicoidea</taxon>
        <taxon>Formicidae</taxon>
        <taxon>Myrmicinae</taxon>
        <taxon>Atta</taxon>
    </lineage>
</organism>
<sequence>MPRWRAKGWRGAKGGEGRCEKSSAAYVGFLARLTATVAATATTATTATAAAAALIRVRRYEIIKLGLNSGEGDGMTRGSIPAEKGEKAMVLGALDVGDDGTLLDGAETRGQGVEEIRGITVFRIPVYERQPRRPRYET</sequence>
<dbReference type="AlphaFoldDB" id="A0A195BLZ4"/>
<protein>
    <submittedName>
        <fullName evidence="1">Uncharacterized protein</fullName>
    </submittedName>
</protein>